<protein>
    <recommendedName>
        <fullName evidence="2">Asl1-like glycosyl hydrolase catalytic domain-containing protein</fullName>
    </recommendedName>
</protein>
<dbReference type="Proteomes" id="UP001347796">
    <property type="component" value="Unassembled WGS sequence"/>
</dbReference>
<accession>A0AAN8Q208</accession>
<dbReference type="InterPro" id="IPR024655">
    <property type="entry name" value="Asl1_glyco_hydro_catalytic"/>
</dbReference>
<feature type="signal peptide" evidence="1">
    <location>
        <begin position="1"/>
        <end position="19"/>
    </location>
</feature>
<dbReference type="Pfam" id="PF11790">
    <property type="entry name" value="Glyco_hydro_cc"/>
    <property type="match status" value="1"/>
</dbReference>
<organism evidence="3 4">
    <name type="scientific">Patella caerulea</name>
    <name type="common">Rayed Mediterranean limpet</name>
    <dbReference type="NCBI Taxonomy" id="87958"/>
    <lineage>
        <taxon>Eukaryota</taxon>
        <taxon>Metazoa</taxon>
        <taxon>Spiralia</taxon>
        <taxon>Lophotrochozoa</taxon>
        <taxon>Mollusca</taxon>
        <taxon>Gastropoda</taxon>
        <taxon>Patellogastropoda</taxon>
        <taxon>Patelloidea</taxon>
        <taxon>Patellidae</taxon>
        <taxon>Patella</taxon>
    </lineage>
</organism>
<feature type="chain" id="PRO_5042860115" description="Asl1-like glycosyl hydrolase catalytic domain-containing protein" evidence="1">
    <location>
        <begin position="20"/>
        <end position="264"/>
    </location>
</feature>
<gene>
    <name evidence="3" type="ORF">SNE40_008718</name>
</gene>
<dbReference type="Gene3D" id="3.20.20.80">
    <property type="entry name" value="Glycosidases"/>
    <property type="match status" value="1"/>
</dbReference>
<evidence type="ECO:0000313" key="4">
    <source>
        <dbReference type="Proteomes" id="UP001347796"/>
    </source>
</evidence>
<proteinExistence type="predicted"/>
<sequence>MLRYVVLLLMTTSLHITLAKSSKKGVGICSSAFKCGDTWKFDGVAWWYDWRFDQGERKWAKCKGAARPGYIPMIFDGASANRATIPRDAKTVLGFNEPNWQNQANMTPRQAARVWRIVERKAGNRRLVSPAVGGCDVVPKRCFDWLGAFFRACRGCRVDFVAFHGYSCNANTIMSAIQQVHQRFNRKIWLTEFGCRHMPNEGATINFMKIILPKLERSPYVGGYAWFCHRQDANHGRTLPHTSLMYSNRPALNRVGRFYNNFAK</sequence>
<dbReference type="GO" id="GO:0071966">
    <property type="term" value="P:fungal-type cell wall polysaccharide metabolic process"/>
    <property type="evidence" value="ECO:0007669"/>
    <property type="project" value="TreeGrafter"/>
</dbReference>
<dbReference type="PANTHER" id="PTHR34154:SF3">
    <property type="entry name" value="ALKALI-SENSITIVE LINKAGE PROTEIN 1"/>
    <property type="match status" value="1"/>
</dbReference>
<dbReference type="InterPro" id="IPR017853">
    <property type="entry name" value="GH"/>
</dbReference>
<evidence type="ECO:0000313" key="3">
    <source>
        <dbReference type="EMBL" id="KAK6180720.1"/>
    </source>
</evidence>
<dbReference type="PANTHER" id="PTHR34154">
    <property type="entry name" value="ALKALI-SENSITIVE LINKAGE PROTEIN 1"/>
    <property type="match status" value="1"/>
</dbReference>
<comment type="caution">
    <text evidence="3">The sequence shown here is derived from an EMBL/GenBank/DDBJ whole genome shotgun (WGS) entry which is preliminary data.</text>
</comment>
<dbReference type="SUPFAM" id="SSF51445">
    <property type="entry name" value="(Trans)glycosidases"/>
    <property type="match status" value="1"/>
</dbReference>
<reference evidence="3 4" key="1">
    <citation type="submission" date="2024-01" db="EMBL/GenBank/DDBJ databases">
        <title>The genome of the rayed Mediterranean limpet Patella caerulea (Linnaeus, 1758).</title>
        <authorList>
            <person name="Anh-Thu Weber A."/>
            <person name="Halstead-Nussloch G."/>
        </authorList>
    </citation>
    <scope>NUCLEOTIDE SEQUENCE [LARGE SCALE GENOMIC DNA]</scope>
    <source>
        <strain evidence="3">AATW-2023a</strain>
        <tissue evidence="3">Whole specimen</tissue>
    </source>
</reference>
<dbReference type="AlphaFoldDB" id="A0AAN8Q208"/>
<keyword evidence="1" id="KW-0732">Signal</keyword>
<evidence type="ECO:0000256" key="1">
    <source>
        <dbReference type="SAM" id="SignalP"/>
    </source>
</evidence>
<evidence type="ECO:0000259" key="2">
    <source>
        <dbReference type="Pfam" id="PF11790"/>
    </source>
</evidence>
<dbReference type="InterPro" id="IPR053183">
    <property type="entry name" value="ASL1"/>
</dbReference>
<name>A0AAN8Q208_PATCE</name>
<dbReference type="EMBL" id="JAZGQO010000007">
    <property type="protein sequence ID" value="KAK6180720.1"/>
    <property type="molecule type" value="Genomic_DNA"/>
</dbReference>
<keyword evidence="4" id="KW-1185">Reference proteome</keyword>
<feature type="domain" description="Asl1-like glycosyl hydrolase catalytic" evidence="2">
    <location>
        <begin position="41"/>
        <end position="259"/>
    </location>
</feature>